<feature type="chain" id="PRO_5046225937" evidence="2">
    <location>
        <begin position="20"/>
        <end position="80"/>
    </location>
</feature>
<reference evidence="3 4" key="1">
    <citation type="journal article" date="2020" name="BMC Genomics">
        <title>Intraspecific diversification of the crop wild relative Brassica cretica Lam. using demographic model selection.</title>
        <authorList>
            <person name="Kioukis A."/>
            <person name="Michalopoulou V.A."/>
            <person name="Briers L."/>
            <person name="Pirintsos S."/>
            <person name="Studholme D.J."/>
            <person name="Pavlidis P."/>
            <person name="Sarris P.F."/>
        </authorList>
    </citation>
    <scope>NUCLEOTIDE SEQUENCE [LARGE SCALE GENOMIC DNA]</scope>
    <source>
        <strain evidence="4">cv. PFS-1207/04</strain>
    </source>
</reference>
<keyword evidence="4" id="KW-1185">Reference proteome</keyword>
<keyword evidence="1" id="KW-0812">Transmembrane</keyword>
<accession>A0ABQ7BP84</accession>
<feature type="transmembrane region" description="Helical" evidence="1">
    <location>
        <begin position="47"/>
        <end position="65"/>
    </location>
</feature>
<evidence type="ECO:0000313" key="3">
    <source>
        <dbReference type="EMBL" id="KAF3534128.1"/>
    </source>
</evidence>
<dbReference type="Proteomes" id="UP000266723">
    <property type="component" value="Unassembled WGS sequence"/>
</dbReference>
<evidence type="ECO:0000256" key="2">
    <source>
        <dbReference type="SAM" id="SignalP"/>
    </source>
</evidence>
<feature type="signal peptide" evidence="2">
    <location>
        <begin position="1"/>
        <end position="19"/>
    </location>
</feature>
<sequence>MAFFFSCWFLKLKATASQAEWRNMKVVVVTLVLYRYDYVVSEGSNRYLLLAVVVLLVELGGMIWYKWVQSHCMESVDLHQ</sequence>
<organism evidence="3 4">
    <name type="scientific">Brassica cretica</name>
    <name type="common">Mustard</name>
    <dbReference type="NCBI Taxonomy" id="69181"/>
    <lineage>
        <taxon>Eukaryota</taxon>
        <taxon>Viridiplantae</taxon>
        <taxon>Streptophyta</taxon>
        <taxon>Embryophyta</taxon>
        <taxon>Tracheophyta</taxon>
        <taxon>Spermatophyta</taxon>
        <taxon>Magnoliopsida</taxon>
        <taxon>eudicotyledons</taxon>
        <taxon>Gunneridae</taxon>
        <taxon>Pentapetalae</taxon>
        <taxon>rosids</taxon>
        <taxon>malvids</taxon>
        <taxon>Brassicales</taxon>
        <taxon>Brassicaceae</taxon>
        <taxon>Brassiceae</taxon>
        <taxon>Brassica</taxon>
    </lineage>
</organism>
<name>A0ABQ7BP84_BRACR</name>
<dbReference type="EMBL" id="QGKV02001507">
    <property type="protein sequence ID" value="KAF3534128.1"/>
    <property type="molecule type" value="Genomic_DNA"/>
</dbReference>
<protein>
    <submittedName>
        <fullName evidence="3">Uncharacterized protein</fullName>
    </submittedName>
</protein>
<comment type="caution">
    <text evidence="3">The sequence shown here is derived from an EMBL/GenBank/DDBJ whole genome shotgun (WGS) entry which is preliminary data.</text>
</comment>
<evidence type="ECO:0000313" key="4">
    <source>
        <dbReference type="Proteomes" id="UP000266723"/>
    </source>
</evidence>
<keyword evidence="1" id="KW-1133">Transmembrane helix</keyword>
<gene>
    <name evidence="3" type="ORF">DY000_02036806</name>
</gene>
<keyword evidence="2" id="KW-0732">Signal</keyword>
<proteinExistence type="predicted"/>
<keyword evidence="1" id="KW-0472">Membrane</keyword>
<evidence type="ECO:0000256" key="1">
    <source>
        <dbReference type="SAM" id="Phobius"/>
    </source>
</evidence>